<organism evidence="1 2">
    <name type="scientific">Eretmocerus hayati</name>
    <dbReference type="NCBI Taxonomy" id="131215"/>
    <lineage>
        <taxon>Eukaryota</taxon>
        <taxon>Metazoa</taxon>
        <taxon>Ecdysozoa</taxon>
        <taxon>Arthropoda</taxon>
        <taxon>Hexapoda</taxon>
        <taxon>Insecta</taxon>
        <taxon>Pterygota</taxon>
        <taxon>Neoptera</taxon>
        <taxon>Endopterygota</taxon>
        <taxon>Hymenoptera</taxon>
        <taxon>Apocrita</taxon>
        <taxon>Proctotrupomorpha</taxon>
        <taxon>Chalcidoidea</taxon>
        <taxon>Aphelinidae</taxon>
        <taxon>Aphelininae</taxon>
        <taxon>Eretmocerus</taxon>
    </lineage>
</organism>
<dbReference type="Proteomes" id="UP001239111">
    <property type="component" value="Chromosome 1"/>
</dbReference>
<evidence type="ECO:0000313" key="1">
    <source>
        <dbReference type="EMBL" id="KAJ8685656.1"/>
    </source>
</evidence>
<name>A0ACC2PQ71_9HYME</name>
<proteinExistence type="predicted"/>
<reference evidence="1" key="1">
    <citation type="submission" date="2023-04" db="EMBL/GenBank/DDBJ databases">
        <title>A chromosome-level genome assembly of the parasitoid wasp Eretmocerus hayati.</title>
        <authorList>
            <person name="Zhong Y."/>
            <person name="Liu S."/>
            <person name="Liu Y."/>
        </authorList>
    </citation>
    <scope>NUCLEOTIDE SEQUENCE</scope>
    <source>
        <strain evidence="1">ZJU_SS_LIU_2023</strain>
    </source>
</reference>
<comment type="caution">
    <text evidence="1">The sequence shown here is derived from an EMBL/GenBank/DDBJ whole genome shotgun (WGS) entry which is preliminary data.</text>
</comment>
<protein>
    <submittedName>
        <fullName evidence="1">Uncharacterized protein</fullName>
    </submittedName>
</protein>
<sequence>MSQQQTQSQPQPSPLTLAEIMSLPTKEQAIVVDSMDGITINDYLLALAEIVNPTDIKSISKISNKRVCVYLKSKQLAEQLVSSNSKIFIQSQSLEVRHLIAKNV</sequence>
<accession>A0ACC2PQ71</accession>
<evidence type="ECO:0000313" key="2">
    <source>
        <dbReference type="Proteomes" id="UP001239111"/>
    </source>
</evidence>
<dbReference type="EMBL" id="CM056741">
    <property type="protein sequence ID" value="KAJ8685656.1"/>
    <property type="molecule type" value="Genomic_DNA"/>
</dbReference>
<gene>
    <name evidence="1" type="ORF">QAD02_021449</name>
</gene>
<keyword evidence="2" id="KW-1185">Reference proteome</keyword>